<feature type="region of interest" description="Disordered" evidence="9">
    <location>
        <begin position="79"/>
        <end position="98"/>
    </location>
</feature>
<evidence type="ECO:0000256" key="2">
    <source>
        <dbReference type="ARBA" id="ARBA00022490"/>
    </source>
</evidence>
<keyword evidence="6" id="KW-0206">Cytoskeleton</keyword>
<evidence type="ECO:0000256" key="7">
    <source>
        <dbReference type="ARBA" id="ARBA00023273"/>
    </source>
</evidence>
<keyword evidence="7" id="KW-0966">Cell projection</keyword>
<evidence type="ECO:0000256" key="9">
    <source>
        <dbReference type="SAM" id="MobiDB-lite"/>
    </source>
</evidence>
<name>A0ABM1EWQ2_PRICU</name>
<gene>
    <name evidence="11" type="primary">LOC106816510</name>
</gene>
<proteinExistence type="predicted"/>
<organism evidence="10 11">
    <name type="scientific">Priapulus caudatus</name>
    <name type="common">Priapulid worm</name>
    <dbReference type="NCBI Taxonomy" id="37621"/>
    <lineage>
        <taxon>Eukaryota</taxon>
        <taxon>Metazoa</taxon>
        <taxon>Ecdysozoa</taxon>
        <taxon>Scalidophora</taxon>
        <taxon>Priapulida</taxon>
        <taxon>Priapulimorpha</taxon>
        <taxon>Priapulimorphida</taxon>
        <taxon>Priapulidae</taxon>
        <taxon>Priapulus</taxon>
    </lineage>
</organism>
<evidence type="ECO:0000256" key="8">
    <source>
        <dbReference type="ARBA" id="ARBA00034106"/>
    </source>
</evidence>
<evidence type="ECO:0000313" key="10">
    <source>
        <dbReference type="Proteomes" id="UP000695022"/>
    </source>
</evidence>
<evidence type="ECO:0000313" key="11">
    <source>
        <dbReference type="RefSeq" id="XP_014676623.1"/>
    </source>
</evidence>
<dbReference type="Proteomes" id="UP000695022">
    <property type="component" value="Unplaced"/>
</dbReference>
<keyword evidence="3" id="KW-0597">Phosphoprotein</keyword>
<feature type="region of interest" description="Disordered" evidence="9">
    <location>
        <begin position="1"/>
        <end position="53"/>
    </location>
</feature>
<dbReference type="PANTHER" id="PTHR18861">
    <property type="entry name" value="ELKS/RAB6-INTERACTING/CAST PROTEIN"/>
    <property type="match status" value="1"/>
</dbReference>
<evidence type="ECO:0000256" key="3">
    <source>
        <dbReference type="ARBA" id="ARBA00022553"/>
    </source>
</evidence>
<dbReference type="InterPro" id="IPR019323">
    <property type="entry name" value="ELKS/CAST"/>
</dbReference>
<comment type="subcellular location">
    <subcellularLocation>
        <location evidence="1">Cytoplasm</location>
        <location evidence="1">Cytoskeleton</location>
    </subcellularLocation>
    <subcellularLocation>
        <location evidence="8">Presynapse</location>
    </subcellularLocation>
</comment>
<dbReference type="GeneID" id="106816510"/>
<reference evidence="11" key="1">
    <citation type="submission" date="2025-08" db="UniProtKB">
        <authorList>
            <consortium name="RefSeq"/>
        </authorList>
    </citation>
    <scope>IDENTIFICATION</scope>
</reference>
<dbReference type="PANTHER" id="PTHR18861:SF0">
    <property type="entry name" value="BRUCHPILOT, ISOFORM J"/>
    <property type="match status" value="1"/>
</dbReference>
<evidence type="ECO:0000256" key="5">
    <source>
        <dbReference type="ARBA" id="ARBA00023054"/>
    </source>
</evidence>
<feature type="non-terminal residue" evidence="11">
    <location>
        <position position="261"/>
    </location>
</feature>
<feature type="compositionally biased region" description="Polar residues" evidence="9">
    <location>
        <begin position="15"/>
        <end position="30"/>
    </location>
</feature>
<dbReference type="RefSeq" id="XP_014676623.1">
    <property type="nucleotide sequence ID" value="XM_014821137.1"/>
</dbReference>
<evidence type="ECO:0000256" key="6">
    <source>
        <dbReference type="ARBA" id="ARBA00023212"/>
    </source>
</evidence>
<accession>A0ABM1EWQ2</accession>
<evidence type="ECO:0000256" key="4">
    <source>
        <dbReference type="ARBA" id="ARBA00023018"/>
    </source>
</evidence>
<keyword evidence="5" id="KW-0175">Coiled coil</keyword>
<keyword evidence="10" id="KW-1185">Reference proteome</keyword>
<keyword evidence="2" id="KW-0963">Cytoplasm</keyword>
<dbReference type="Pfam" id="PF10174">
    <property type="entry name" value="Cast"/>
    <property type="match status" value="1"/>
</dbReference>
<keyword evidence="4" id="KW-0770">Synapse</keyword>
<sequence>MYPTHSPKLPRRSDQNYVGQTQPSSRSSPVTLPRASKMASPGRARKAQQQRGVDNNGAALTLENLQSVNAAYSQTFLTEGRERAPSPPRPANLSARSASLTNVRGRSWDRGDAYDYAPAPHAGERYPPLQRGRSLERAEYGGGLRGNERWYLDPHDYDIERPHSQASSYSDRYAYRDGGGAQQLNSQLILDLQAQICDLQRECSGLHQDLDQSNQKLSSSMNSIKTFWSPELKKERAMRKEENLKYAMQQEQLRLSMHENE</sequence>
<protein>
    <submittedName>
        <fullName evidence="11">ERC protein 2-like</fullName>
    </submittedName>
</protein>
<evidence type="ECO:0000256" key="1">
    <source>
        <dbReference type="ARBA" id="ARBA00004245"/>
    </source>
</evidence>